<dbReference type="EMBL" id="MU864649">
    <property type="protein sequence ID" value="KAK4182510.1"/>
    <property type="molecule type" value="Genomic_DNA"/>
</dbReference>
<dbReference type="Proteomes" id="UP001302126">
    <property type="component" value="Unassembled WGS sequence"/>
</dbReference>
<reference evidence="5" key="2">
    <citation type="submission" date="2023-05" db="EMBL/GenBank/DDBJ databases">
        <authorList>
            <consortium name="Lawrence Berkeley National Laboratory"/>
            <person name="Steindorff A."/>
            <person name="Hensen N."/>
            <person name="Bonometti L."/>
            <person name="Westerberg I."/>
            <person name="Brannstrom I.O."/>
            <person name="Guillou S."/>
            <person name="Cros-Aarteil S."/>
            <person name="Calhoun S."/>
            <person name="Haridas S."/>
            <person name="Kuo A."/>
            <person name="Mondo S."/>
            <person name="Pangilinan J."/>
            <person name="Riley R."/>
            <person name="Labutti K."/>
            <person name="Andreopoulos B."/>
            <person name="Lipzen A."/>
            <person name="Chen C."/>
            <person name="Yanf M."/>
            <person name="Daum C."/>
            <person name="Ng V."/>
            <person name="Clum A."/>
            <person name="Ohm R."/>
            <person name="Martin F."/>
            <person name="Silar P."/>
            <person name="Natvig D."/>
            <person name="Lalanne C."/>
            <person name="Gautier V."/>
            <person name="Ament-Velasquez S.L."/>
            <person name="Kruys A."/>
            <person name="Hutchinson M.I."/>
            <person name="Powell A.J."/>
            <person name="Barry K."/>
            <person name="Miller A.N."/>
            <person name="Grigoriev I.V."/>
            <person name="Debuchy R."/>
            <person name="Gladieux P."/>
            <person name="Thoren M.H."/>
            <person name="Johannesson H."/>
        </authorList>
    </citation>
    <scope>NUCLEOTIDE SEQUENCE</scope>
    <source>
        <strain evidence="5">PSN309</strain>
    </source>
</reference>
<dbReference type="AlphaFoldDB" id="A0AAN6WJE7"/>
<reference evidence="5" key="1">
    <citation type="journal article" date="2023" name="Mol. Phylogenet. Evol.">
        <title>Genome-scale phylogeny and comparative genomics of the fungal order Sordariales.</title>
        <authorList>
            <person name="Hensen N."/>
            <person name="Bonometti L."/>
            <person name="Westerberg I."/>
            <person name="Brannstrom I.O."/>
            <person name="Guillou S."/>
            <person name="Cros-Aarteil S."/>
            <person name="Calhoun S."/>
            <person name="Haridas S."/>
            <person name="Kuo A."/>
            <person name="Mondo S."/>
            <person name="Pangilinan J."/>
            <person name="Riley R."/>
            <person name="LaButti K."/>
            <person name="Andreopoulos B."/>
            <person name="Lipzen A."/>
            <person name="Chen C."/>
            <person name="Yan M."/>
            <person name="Daum C."/>
            <person name="Ng V."/>
            <person name="Clum A."/>
            <person name="Steindorff A."/>
            <person name="Ohm R.A."/>
            <person name="Martin F."/>
            <person name="Silar P."/>
            <person name="Natvig D.O."/>
            <person name="Lalanne C."/>
            <person name="Gautier V."/>
            <person name="Ament-Velasquez S.L."/>
            <person name="Kruys A."/>
            <person name="Hutchinson M.I."/>
            <person name="Powell A.J."/>
            <person name="Barry K."/>
            <person name="Miller A.N."/>
            <person name="Grigoriev I.V."/>
            <person name="Debuchy R."/>
            <person name="Gladieux P."/>
            <person name="Hiltunen Thoren M."/>
            <person name="Johannesson H."/>
        </authorList>
    </citation>
    <scope>NUCLEOTIDE SEQUENCE</scope>
    <source>
        <strain evidence="5">PSN309</strain>
    </source>
</reference>
<dbReference type="InterPro" id="IPR029063">
    <property type="entry name" value="SAM-dependent_MTases_sf"/>
</dbReference>
<proteinExistence type="predicted"/>
<dbReference type="SUPFAM" id="SSF53335">
    <property type="entry name" value="S-adenosyl-L-methionine-dependent methyltransferases"/>
    <property type="match status" value="1"/>
</dbReference>
<dbReference type="PANTHER" id="PTHR43712">
    <property type="entry name" value="PUTATIVE (AFU_ORTHOLOGUE AFUA_4G14580)-RELATED"/>
    <property type="match status" value="1"/>
</dbReference>
<dbReference type="InterPro" id="IPR001077">
    <property type="entry name" value="COMT_C"/>
</dbReference>
<evidence type="ECO:0000313" key="5">
    <source>
        <dbReference type="EMBL" id="KAK4182510.1"/>
    </source>
</evidence>
<comment type="caution">
    <text evidence="5">The sequence shown here is derived from an EMBL/GenBank/DDBJ whole genome shotgun (WGS) entry which is preliminary data.</text>
</comment>
<evidence type="ECO:0000313" key="6">
    <source>
        <dbReference type="Proteomes" id="UP001302126"/>
    </source>
</evidence>
<name>A0AAN6WJE7_9PEZI</name>
<dbReference type="InterPro" id="IPR016461">
    <property type="entry name" value="COMT-like"/>
</dbReference>
<keyword evidence="1" id="KW-0489">Methyltransferase</keyword>
<protein>
    <submittedName>
        <fullName evidence="5">O-methyltransferase-domain-containing protein</fullName>
    </submittedName>
</protein>
<keyword evidence="2" id="KW-0808">Transferase</keyword>
<evidence type="ECO:0000259" key="4">
    <source>
        <dbReference type="Pfam" id="PF00891"/>
    </source>
</evidence>
<dbReference type="Pfam" id="PF00891">
    <property type="entry name" value="Methyltransf_2"/>
    <property type="match status" value="1"/>
</dbReference>
<evidence type="ECO:0000256" key="3">
    <source>
        <dbReference type="ARBA" id="ARBA00022691"/>
    </source>
</evidence>
<dbReference type="GO" id="GO:0008171">
    <property type="term" value="F:O-methyltransferase activity"/>
    <property type="evidence" value="ECO:0007669"/>
    <property type="project" value="InterPro"/>
</dbReference>
<evidence type="ECO:0000256" key="2">
    <source>
        <dbReference type="ARBA" id="ARBA00022679"/>
    </source>
</evidence>
<gene>
    <name evidence="5" type="ORF">QBC35DRAFT_536430</name>
</gene>
<keyword evidence="3" id="KW-0949">S-adenosyl-L-methionine</keyword>
<evidence type="ECO:0000256" key="1">
    <source>
        <dbReference type="ARBA" id="ARBA00022603"/>
    </source>
</evidence>
<dbReference type="GO" id="GO:0032259">
    <property type="term" value="P:methylation"/>
    <property type="evidence" value="ECO:0007669"/>
    <property type="project" value="UniProtKB-KW"/>
</dbReference>
<dbReference type="Gene3D" id="3.40.50.150">
    <property type="entry name" value="Vaccinia Virus protein VP39"/>
    <property type="match status" value="1"/>
</dbReference>
<feature type="domain" description="O-methyltransferase C-terminal" evidence="4">
    <location>
        <begin position="62"/>
        <end position="168"/>
    </location>
</feature>
<keyword evidence="6" id="KW-1185">Reference proteome</keyword>
<dbReference type="PANTHER" id="PTHR43712:SF5">
    <property type="entry name" value="O-METHYLTRANSFERASE ASQN-RELATED"/>
    <property type="match status" value="1"/>
</dbReference>
<accession>A0AAN6WJE7</accession>
<organism evidence="5 6">
    <name type="scientific">Podospora australis</name>
    <dbReference type="NCBI Taxonomy" id="1536484"/>
    <lineage>
        <taxon>Eukaryota</taxon>
        <taxon>Fungi</taxon>
        <taxon>Dikarya</taxon>
        <taxon>Ascomycota</taxon>
        <taxon>Pezizomycotina</taxon>
        <taxon>Sordariomycetes</taxon>
        <taxon>Sordariomycetidae</taxon>
        <taxon>Sordariales</taxon>
        <taxon>Podosporaceae</taxon>
        <taxon>Podospora</taxon>
    </lineage>
</organism>
<dbReference type="PROSITE" id="PS51683">
    <property type="entry name" value="SAM_OMT_II"/>
    <property type="match status" value="1"/>
</dbReference>
<sequence length="195" mass="22717">MLLAVPKLVDVVQQYPDSEEPQQTAFSMAFGDTFFDCKEKNSEHMDFGDLSKLKESNYLIRQHGLSERITFSPHDFFSTQPERGAKVYLFHNIFHNWSDLYCHRILKPMVDSMDADSRIVVCDIVLPEPGAVPKTQEVQARALDLTMLSMFNARERCYKEWQELFSGADKRLELTRIFGRPRMRMDSLIEVRLAM</sequence>